<accession>A0A4Q9KC66</accession>
<protein>
    <recommendedName>
        <fullName evidence="2">YCII-related domain-containing protein</fullName>
    </recommendedName>
</protein>
<evidence type="ECO:0000313" key="4">
    <source>
        <dbReference type="Proteomes" id="UP000292373"/>
    </source>
</evidence>
<reference evidence="3 4" key="1">
    <citation type="submission" date="2019-01" db="EMBL/GenBank/DDBJ databases">
        <title>Lactibacter flavus gen. nov., sp. nov., a novel bacterium of the family Propionibacteriaceae isolated from raw milk and dairy products.</title>
        <authorList>
            <person name="Huptas C."/>
            <person name="Wenning M."/>
            <person name="Breitenwieser F."/>
            <person name="Doll E."/>
            <person name="Von Neubeck M."/>
            <person name="Busse H.-J."/>
            <person name="Scherer S."/>
        </authorList>
    </citation>
    <scope>NUCLEOTIDE SEQUENCE [LARGE SCALE GENOMIC DNA]</scope>
    <source>
        <strain evidence="3 4">KCTC 33808</strain>
    </source>
</reference>
<feature type="domain" description="YCII-related" evidence="2">
    <location>
        <begin position="16"/>
        <end position="90"/>
    </location>
</feature>
<gene>
    <name evidence="3" type="ORF">ET989_10465</name>
</gene>
<comment type="similarity">
    <text evidence="1">Belongs to the YciI family.</text>
</comment>
<dbReference type="Gene3D" id="3.30.70.1060">
    <property type="entry name" value="Dimeric alpha+beta barrel"/>
    <property type="match status" value="1"/>
</dbReference>
<dbReference type="Pfam" id="PF03795">
    <property type="entry name" value="YCII"/>
    <property type="match status" value="1"/>
</dbReference>
<dbReference type="Proteomes" id="UP000292373">
    <property type="component" value="Unassembled WGS sequence"/>
</dbReference>
<keyword evidence="4" id="KW-1185">Reference proteome</keyword>
<dbReference type="RefSeq" id="WP_131168686.1">
    <property type="nucleotide sequence ID" value="NZ_SDMQ01000010.1"/>
</dbReference>
<dbReference type="InterPro" id="IPR011008">
    <property type="entry name" value="Dimeric_a/b-barrel"/>
</dbReference>
<dbReference type="EMBL" id="SDMQ01000010">
    <property type="protein sequence ID" value="TBT83736.1"/>
    <property type="molecule type" value="Genomic_DNA"/>
</dbReference>
<proteinExistence type="inferred from homology"/>
<name>A0A4Q9KC66_9ACTN</name>
<dbReference type="AlphaFoldDB" id="A0A4Q9KC66"/>
<dbReference type="PANTHER" id="PTHR37828:SF1">
    <property type="entry name" value="YCII-RELATED DOMAIN-CONTAINING PROTEIN"/>
    <property type="match status" value="1"/>
</dbReference>
<evidence type="ECO:0000259" key="2">
    <source>
        <dbReference type="Pfam" id="PF03795"/>
    </source>
</evidence>
<dbReference type="PANTHER" id="PTHR37828">
    <property type="entry name" value="GSR2449 PROTEIN"/>
    <property type="match status" value="1"/>
</dbReference>
<evidence type="ECO:0000256" key="1">
    <source>
        <dbReference type="ARBA" id="ARBA00007689"/>
    </source>
</evidence>
<dbReference type="InterPro" id="IPR005545">
    <property type="entry name" value="YCII"/>
</dbReference>
<dbReference type="OrthoDB" id="8968203at2"/>
<dbReference type="SUPFAM" id="SSF54909">
    <property type="entry name" value="Dimeric alpha+beta barrel"/>
    <property type="match status" value="1"/>
</dbReference>
<evidence type="ECO:0000313" key="3">
    <source>
        <dbReference type="EMBL" id="TBT83736.1"/>
    </source>
</evidence>
<sequence length="102" mass="10983">MDNVLVVNYTYIADPDAIAEHRPAHRDFLRGLADEGLLVLSGPLAPGVGQPDAGLLVFRSDSPEAVLAKLADDPFQRQGIVAHVEVRGWTPVLGAWLDKVSD</sequence>
<comment type="caution">
    <text evidence="3">The sequence shown here is derived from an EMBL/GenBank/DDBJ whole genome shotgun (WGS) entry which is preliminary data.</text>
</comment>
<organism evidence="3 4">
    <name type="scientific">Propioniciclava sinopodophylli</name>
    <dbReference type="NCBI Taxonomy" id="1837344"/>
    <lineage>
        <taxon>Bacteria</taxon>
        <taxon>Bacillati</taxon>
        <taxon>Actinomycetota</taxon>
        <taxon>Actinomycetes</taxon>
        <taxon>Propionibacteriales</taxon>
        <taxon>Propionibacteriaceae</taxon>
        <taxon>Propioniciclava</taxon>
    </lineage>
</organism>